<comment type="caution">
    <text evidence="2">The sequence shown here is derived from an EMBL/GenBank/DDBJ whole genome shotgun (WGS) entry which is preliminary data.</text>
</comment>
<accession>A0ABQ7V792</accession>
<gene>
    <name evidence="2" type="ORF">KY290_023422</name>
</gene>
<dbReference type="SUPFAM" id="SSF81383">
    <property type="entry name" value="F-box domain"/>
    <property type="match status" value="1"/>
</dbReference>
<dbReference type="InterPro" id="IPR036047">
    <property type="entry name" value="F-box-like_dom_sf"/>
</dbReference>
<dbReference type="InterPro" id="IPR025886">
    <property type="entry name" value="PP2-like"/>
</dbReference>
<sequence length="256" mass="28819">MDHLPEGCISKILSLTSPKDAARSSAVSHIFMSAAESDNVWETFVPSDYQQAISGSRSLMVFPSKKQLYFSLCDSPILLDGGKLSLSLDKETGGKCLMVAARNLGIMWGGTPAYWEWLSHSDARFSEVAKLKRISWLDIRGKIGTRMLSKRTSYCAYLVFKLEDGFYGLINVKAVVRFADTESDHEVKKRAKVVHFSEQGSRARPPLIRSDGWMELKMGNFFNDTGEDGDVEARLMQIRQNWKHGLIVQGIEFRPE</sequence>
<protein>
    <recommendedName>
        <fullName evidence="1">F-box domain-containing protein</fullName>
    </recommendedName>
</protein>
<dbReference type="Pfam" id="PF14299">
    <property type="entry name" value="PP2"/>
    <property type="match status" value="1"/>
</dbReference>
<organism evidence="2 3">
    <name type="scientific">Solanum tuberosum</name>
    <name type="common">Potato</name>
    <dbReference type="NCBI Taxonomy" id="4113"/>
    <lineage>
        <taxon>Eukaryota</taxon>
        <taxon>Viridiplantae</taxon>
        <taxon>Streptophyta</taxon>
        <taxon>Embryophyta</taxon>
        <taxon>Tracheophyta</taxon>
        <taxon>Spermatophyta</taxon>
        <taxon>Magnoliopsida</taxon>
        <taxon>eudicotyledons</taxon>
        <taxon>Gunneridae</taxon>
        <taxon>Pentapetalae</taxon>
        <taxon>asterids</taxon>
        <taxon>lamiids</taxon>
        <taxon>Solanales</taxon>
        <taxon>Solanaceae</taxon>
        <taxon>Solanoideae</taxon>
        <taxon>Solaneae</taxon>
        <taxon>Solanum</taxon>
    </lineage>
</organism>
<feature type="domain" description="F-box" evidence="1">
    <location>
        <begin position="1"/>
        <end position="44"/>
    </location>
</feature>
<dbReference type="Pfam" id="PF00646">
    <property type="entry name" value="F-box"/>
    <property type="match status" value="1"/>
</dbReference>
<keyword evidence="3" id="KW-1185">Reference proteome</keyword>
<dbReference type="PANTHER" id="PTHR32278">
    <property type="entry name" value="F-BOX DOMAIN-CONTAINING PROTEIN"/>
    <property type="match status" value="1"/>
</dbReference>
<evidence type="ECO:0000313" key="3">
    <source>
        <dbReference type="Proteomes" id="UP000826656"/>
    </source>
</evidence>
<dbReference type="InterPro" id="IPR001810">
    <property type="entry name" value="F-box_dom"/>
</dbReference>
<evidence type="ECO:0000259" key="1">
    <source>
        <dbReference type="PROSITE" id="PS50181"/>
    </source>
</evidence>
<evidence type="ECO:0000313" key="2">
    <source>
        <dbReference type="EMBL" id="KAH0759929.1"/>
    </source>
</evidence>
<dbReference type="CDD" id="cd22162">
    <property type="entry name" value="F-box_AtSKIP3-like"/>
    <property type="match status" value="1"/>
</dbReference>
<dbReference type="PANTHER" id="PTHR32278:SF87">
    <property type="entry name" value="F-BOX DOMAIN-CONTAINING PROTEIN"/>
    <property type="match status" value="1"/>
</dbReference>
<dbReference type="EMBL" id="JAIVGD010000015">
    <property type="protein sequence ID" value="KAH0759929.1"/>
    <property type="molecule type" value="Genomic_DNA"/>
</dbReference>
<proteinExistence type="predicted"/>
<dbReference type="Proteomes" id="UP000826656">
    <property type="component" value="Unassembled WGS sequence"/>
</dbReference>
<name>A0ABQ7V792_SOLTU</name>
<reference evidence="2 3" key="1">
    <citation type="journal article" date="2021" name="bioRxiv">
        <title>Chromosome-scale and haplotype-resolved genome assembly of a tetraploid potato cultivar.</title>
        <authorList>
            <person name="Sun H."/>
            <person name="Jiao W.-B."/>
            <person name="Krause K."/>
            <person name="Campoy J.A."/>
            <person name="Goel M."/>
            <person name="Folz-Donahue K."/>
            <person name="Kukat C."/>
            <person name="Huettel B."/>
            <person name="Schneeberger K."/>
        </authorList>
    </citation>
    <scope>NUCLEOTIDE SEQUENCE [LARGE SCALE GENOMIC DNA]</scope>
    <source>
        <strain evidence="2">SolTubOtavaFocal</strain>
        <tissue evidence="2">Leaves</tissue>
    </source>
</reference>
<dbReference type="PROSITE" id="PS50181">
    <property type="entry name" value="FBOX"/>
    <property type="match status" value="1"/>
</dbReference>